<gene>
    <name evidence="2" type="ORF">FHX42_005231</name>
</gene>
<dbReference type="RefSeq" id="WP_182546978.1">
    <property type="nucleotide sequence ID" value="NZ_JACGWZ010000010.1"/>
</dbReference>
<accession>A0A839E1V5</accession>
<feature type="region of interest" description="Disordered" evidence="1">
    <location>
        <begin position="75"/>
        <end position="109"/>
    </location>
</feature>
<protein>
    <submittedName>
        <fullName evidence="2">Uncharacterized protein</fullName>
    </submittedName>
</protein>
<proteinExistence type="predicted"/>
<organism evidence="2 3">
    <name type="scientific">Halosaccharopolyspora lacisalsi</name>
    <dbReference type="NCBI Taxonomy" id="1000566"/>
    <lineage>
        <taxon>Bacteria</taxon>
        <taxon>Bacillati</taxon>
        <taxon>Actinomycetota</taxon>
        <taxon>Actinomycetes</taxon>
        <taxon>Pseudonocardiales</taxon>
        <taxon>Pseudonocardiaceae</taxon>
        <taxon>Halosaccharopolyspora</taxon>
    </lineage>
</organism>
<name>A0A839E1V5_9PSEU</name>
<evidence type="ECO:0000313" key="2">
    <source>
        <dbReference type="EMBL" id="MBA8827824.1"/>
    </source>
</evidence>
<evidence type="ECO:0000256" key="1">
    <source>
        <dbReference type="SAM" id="MobiDB-lite"/>
    </source>
</evidence>
<dbReference type="EMBL" id="JACGWZ010000010">
    <property type="protein sequence ID" value="MBA8827824.1"/>
    <property type="molecule type" value="Genomic_DNA"/>
</dbReference>
<sequence>MTDTTDSAMLETLQQASARLRLLSPDLQVEADSVPATVLGSAELAGKTSTLMRDFGQAVNSLADDVEDLAYQYRQQIRGGETATPEPGQPGSILHRPLNGPAPHSAEEA</sequence>
<dbReference type="AlphaFoldDB" id="A0A839E1V5"/>
<reference evidence="2 3" key="1">
    <citation type="submission" date="2020-07" db="EMBL/GenBank/DDBJ databases">
        <title>Sequencing the genomes of 1000 actinobacteria strains.</title>
        <authorList>
            <person name="Klenk H.-P."/>
        </authorList>
    </citation>
    <scope>NUCLEOTIDE SEQUENCE [LARGE SCALE GENOMIC DNA]</scope>
    <source>
        <strain evidence="2 3">DSM 45975</strain>
    </source>
</reference>
<keyword evidence="3" id="KW-1185">Reference proteome</keyword>
<evidence type="ECO:0000313" key="3">
    <source>
        <dbReference type="Proteomes" id="UP000569329"/>
    </source>
</evidence>
<comment type="caution">
    <text evidence="2">The sequence shown here is derived from an EMBL/GenBank/DDBJ whole genome shotgun (WGS) entry which is preliminary data.</text>
</comment>
<dbReference type="Proteomes" id="UP000569329">
    <property type="component" value="Unassembled WGS sequence"/>
</dbReference>